<dbReference type="STRING" id="1029756.W911_12070"/>
<dbReference type="KEGG" id="hni:W911_12070"/>
<dbReference type="AlphaFoldDB" id="V5SJU1"/>
<dbReference type="PATRIC" id="fig|1029756.8.peg.2506"/>
<dbReference type="HOGENOM" id="CLU_2508235_0_0_5"/>
<evidence type="ECO:0000313" key="1">
    <source>
        <dbReference type="EMBL" id="AHB50244.1"/>
    </source>
</evidence>
<proteinExistence type="predicted"/>
<dbReference type="EMBL" id="CP006912">
    <property type="protein sequence ID" value="AHB50244.1"/>
    <property type="molecule type" value="Genomic_DNA"/>
</dbReference>
<organism evidence="1 2">
    <name type="scientific">Hyphomicrobium nitrativorans NL23</name>
    <dbReference type="NCBI Taxonomy" id="1029756"/>
    <lineage>
        <taxon>Bacteria</taxon>
        <taxon>Pseudomonadati</taxon>
        <taxon>Pseudomonadota</taxon>
        <taxon>Alphaproteobacteria</taxon>
        <taxon>Hyphomicrobiales</taxon>
        <taxon>Hyphomicrobiaceae</taxon>
        <taxon>Hyphomicrobium</taxon>
    </lineage>
</organism>
<sequence>MSRTDAINAIAKNLPRLREDELATLVAVTTAWAQPERTVSLTPAERDAVERSRKDFAAGRTLTLDEAEARTDEYLAARRAARNGE</sequence>
<gene>
    <name evidence="1" type="ORF">W911_12070</name>
</gene>
<keyword evidence="2" id="KW-1185">Reference proteome</keyword>
<accession>V5SJU1</accession>
<evidence type="ECO:0000313" key="2">
    <source>
        <dbReference type="Proteomes" id="UP000018542"/>
    </source>
</evidence>
<name>V5SJU1_9HYPH</name>
<protein>
    <recommendedName>
        <fullName evidence="3">Addiction module protein</fullName>
    </recommendedName>
</protein>
<dbReference type="Proteomes" id="UP000018542">
    <property type="component" value="Chromosome"/>
</dbReference>
<reference evidence="1 2" key="1">
    <citation type="journal article" date="2014" name="Genome Announc.">
        <title>Complete Genome Sequence of Hyphomicrobium nitrativorans Strain NL23, a Denitrifying Bacterium Isolated from Biofilm of a Methanol-Fed Denitrification System Treating Seawater at the Montreal Biodome.</title>
        <authorList>
            <person name="Martineau C."/>
            <person name="Villeneuve C."/>
            <person name="Mauffrey F."/>
            <person name="Villemur R."/>
        </authorList>
    </citation>
    <scope>NUCLEOTIDE SEQUENCE [LARGE SCALE GENOMIC DNA]</scope>
    <source>
        <strain evidence="1">NL23</strain>
    </source>
</reference>
<evidence type="ECO:0008006" key="3">
    <source>
        <dbReference type="Google" id="ProtNLM"/>
    </source>
</evidence>